<proteinExistence type="predicted"/>
<gene>
    <name evidence="2" type="ORF">AWJ14_08675</name>
</gene>
<accession>A0A1C1Z091</accession>
<evidence type="ECO:0000313" key="3">
    <source>
        <dbReference type="Proteomes" id="UP000094795"/>
    </source>
</evidence>
<dbReference type="EMBL" id="LQZT01000001">
    <property type="protein sequence ID" value="OCW59132.1"/>
    <property type="molecule type" value="Genomic_DNA"/>
</dbReference>
<dbReference type="SUPFAM" id="SSF54593">
    <property type="entry name" value="Glyoxalase/Bleomycin resistance protein/Dihydroxybiphenyl dioxygenase"/>
    <property type="match status" value="1"/>
</dbReference>
<dbReference type="InterPro" id="IPR004360">
    <property type="entry name" value="Glyas_Fos-R_dOase_dom"/>
</dbReference>
<dbReference type="AlphaFoldDB" id="A0A1C1Z091"/>
<reference evidence="2 3" key="1">
    <citation type="submission" date="2015-12" db="EMBL/GenBank/DDBJ databases">
        <authorList>
            <person name="Shamseldin A."/>
            <person name="Moawad H."/>
            <person name="Abd El-Rahim W.M."/>
            <person name="Sadowsky M.J."/>
        </authorList>
    </citation>
    <scope>NUCLEOTIDE SEQUENCE [LARGE SCALE GENOMIC DNA]</scope>
    <source>
        <strain evidence="2 3">JC234</strain>
    </source>
</reference>
<dbReference type="Pfam" id="PF00903">
    <property type="entry name" value="Glyoxalase"/>
    <property type="match status" value="1"/>
</dbReference>
<keyword evidence="3" id="KW-1185">Reference proteome</keyword>
<dbReference type="Proteomes" id="UP000094795">
    <property type="component" value="Unassembled WGS sequence"/>
</dbReference>
<sequence length="127" mass="14088">MTQSVLEHVNFTVPDAARSAAWLCAVFGWKIRWQGAARNGGQSIHVGSDDQYLVVFTPKEGSLSNTQGRDVTGAMNHIGVVVDDLDAVEARVKAQGYETFNHADYEPGRRFYFEDENGIEFEVVSYA</sequence>
<protein>
    <submittedName>
        <fullName evidence="2">Glyoxalase</fullName>
    </submittedName>
</protein>
<comment type="caution">
    <text evidence="2">The sequence shown here is derived from an EMBL/GenBank/DDBJ whole genome shotgun (WGS) entry which is preliminary data.</text>
</comment>
<name>A0A1C1Z091_9HYPH</name>
<dbReference type="RefSeq" id="WP_066173257.1">
    <property type="nucleotide sequence ID" value="NZ_LQZT01000001.1"/>
</dbReference>
<evidence type="ECO:0000313" key="2">
    <source>
        <dbReference type="EMBL" id="OCW59132.1"/>
    </source>
</evidence>
<dbReference type="OrthoDB" id="7355345at2"/>
<dbReference type="InterPro" id="IPR037523">
    <property type="entry name" value="VOC_core"/>
</dbReference>
<dbReference type="STRING" id="1480615.AWJ14_08675"/>
<feature type="domain" description="VOC" evidence="1">
    <location>
        <begin position="5"/>
        <end position="126"/>
    </location>
</feature>
<dbReference type="PROSITE" id="PS51819">
    <property type="entry name" value="VOC"/>
    <property type="match status" value="1"/>
</dbReference>
<dbReference type="InterPro" id="IPR029068">
    <property type="entry name" value="Glyas_Bleomycin-R_OHBP_Dase"/>
</dbReference>
<dbReference type="Gene3D" id="3.10.180.10">
    <property type="entry name" value="2,3-Dihydroxybiphenyl 1,2-Dioxygenase, domain 1"/>
    <property type="match status" value="1"/>
</dbReference>
<evidence type="ECO:0000259" key="1">
    <source>
        <dbReference type="PROSITE" id="PS51819"/>
    </source>
</evidence>
<dbReference type="CDD" id="cd06587">
    <property type="entry name" value="VOC"/>
    <property type="match status" value="1"/>
</dbReference>
<organism evidence="2 3">
    <name type="scientific">Hoeflea olei</name>
    <dbReference type="NCBI Taxonomy" id="1480615"/>
    <lineage>
        <taxon>Bacteria</taxon>
        <taxon>Pseudomonadati</taxon>
        <taxon>Pseudomonadota</taxon>
        <taxon>Alphaproteobacteria</taxon>
        <taxon>Hyphomicrobiales</taxon>
        <taxon>Rhizobiaceae</taxon>
        <taxon>Hoeflea</taxon>
    </lineage>
</organism>